<dbReference type="Proteomes" id="UP000070299">
    <property type="component" value="Unassembled WGS sequence"/>
</dbReference>
<evidence type="ECO:0000313" key="2">
    <source>
        <dbReference type="EMBL" id="KXI30340.1"/>
    </source>
</evidence>
<accession>A0A136A5D4</accession>
<feature type="transmembrane region" description="Helical" evidence="1">
    <location>
        <begin position="31"/>
        <end position="49"/>
    </location>
</feature>
<sequence>MLINTVILFLRDALPIFVLLGLVLAQVRISFNMLCTALISGLLLALVFIRQVDSLGSMFEGAGIEISLWLLNVALYFVVLMLGHSLVKTNKAFCKPQWLALALIVLIIIAKGSNFLLYFDGYLNQANALQSMFLGILLGAGICLSLAVLLFFFVTALRSRFGWSAPLLVLLIFASGQLINALNLLVQVDLLPTSSVVWDSQWLIDDESEYGHLLNVLIGYVATPSRIQVAIYLAAIVLPWFYYQKLKGFSHFSRGNTL</sequence>
<dbReference type="AlphaFoldDB" id="A0A136A5D4"/>
<evidence type="ECO:0000313" key="3">
    <source>
        <dbReference type="Proteomes" id="UP000070299"/>
    </source>
</evidence>
<proteinExistence type="predicted"/>
<evidence type="ECO:0008006" key="4">
    <source>
        <dbReference type="Google" id="ProtNLM"/>
    </source>
</evidence>
<keyword evidence="1" id="KW-0472">Membrane</keyword>
<evidence type="ECO:0000256" key="1">
    <source>
        <dbReference type="SAM" id="Phobius"/>
    </source>
</evidence>
<feature type="transmembrane region" description="Helical" evidence="1">
    <location>
        <begin position="99"/>
        <end position="119"/>
    </location>
</feature>
<comment type="caution">
    <text evidence="2">The sequence shown here is derived from an EMBL/GenBank/DDBJ whole genome shotgun (WGS) entry which is preliminary data.</text>
</comment>
<feature type="transmembrane region" description="Helical" evidence="1">
    <location>
        <begin position="167"/>
        <end position="186"/>
    </location>
</feature>
<keyword evidence="3" id="KW-1185">Reference proteome</keyword>
<feature type="transmembrane region" description="Helical" evidence="1">
    <location>
        <begin position="69"/>
        <end position="87"/>
    </location>
</feature>
<dbReference type="RefSeq" id="WP_068374595.1">
    <property type="nucleotide sequence ID" value="NZ_LSNE01000003.1"/>
</dbReference>
<dbReference type="STRING" id="1799789.AX660_10205"/>
<organism evidence="2 3">
    <name type="scientific">Paraglaciecola hydrolytica</name>
    <dbReference type="NCBI Taxonomy" id="1799789"/>
    <lineage>
        <taxon>Bacteria</taxon>
        <taxon>Pseudomonadati</taxon>
        <taxon>Pseudomonadota</taxon>
        <taxon>Gammaproteobacteria</taxon>
        <taxon>Alteromonadales</taxon>
        <taxon>Alteromonadaceae</taxon>
        <taxon>Paraglaciecola</taxon>
    </lineage>
</organism>
<protein>
    <recommendedName>
        <fullName evidence="4">FTR1 family iron permease</fullName>
    </recommendedName>
</protein>
<dbReference type="EMBL" id="LSNE01000003">
    <property type="protein sequence ID" value="KXI30340.1"/>
    <property type="molecule type" value="Genomic_DNA"/>
</dbReference>
<feature type="transmembrane region" description="Helical" evidence="1">
    <location>
        <begin position="225"/>
        <end position="243"/>
    </location>
</feature>
<dbReference type="OrthoDB" id="5764104at2"/>
<feature type="transmembrane region" description="Helical" evidence="1">
    <location>
        <begin position="131"/>
        <end position="155"/>
    </location>
</feature>
<name>A0A136A5D4_9ALTE</name>
<gene>
    <name evidence="2" type="ORF">AX660_10205</name>
</gene>
<reference evidence="3" key="1">
    <citation type="submission" date="2016-02" db="EMBL/GenBank/DDBJ databases">
        <authorList>
            <person name="Schultz-Johansen M."/>
            <person name="Glaring M.A."/>
            <person name="Bech P.K."/>
            <person name="Stougaard P."/>
        </authorList>
    </citation>
    <scope>NUCLEOTIDE SEQUENCE [LARGE SCALE GENOMIC DNA]</scope>
    <source>
        <strain evidence="3">S66</strain>
    </source>
</reference>
<keyword evidence="1" id="KW-1133">Transmembrane helix</keyword>
<feature type="transmembrane region" description="Helical" evidence="1">
    <location>
        <begin position="6"/>
        <end position="24"/>
    </location>
</feature>
<keyword evidence="1" id="KW-0812">Transmembrane</keyword>